<name>A0ABW6QJP3_9ACTN</name>
<keyword evidence="9" id="KW-1185">Reference proteome</keyword>
<evidence type="ECO:0000256" key="4">
    <source>
        <dbReference type="ARBA" id="ARBA00023194"/>
    </source>
</evidence>
<dbReference type="PANTHER" id="PTHR48050:SF13">
    <property type="entry name" value="STEROL 3-BETA-GLUCOSYLTRANSFERASE UGT80A2"/>
    <property type="match status" value="1"/>
</dbReference>
<dbReference type="EMBL" id="JBHVZQ010000078">
    <property type="protein sequence ID" value="MFF1278953.1"/>
    <property type="molecule type" value="Genomic_DNA"/>
</dbReference>
<evidence type="ECO:0000256" key="1">
    <source>
        <dbReference type="ARBA" id="ARBA00006962"/>
    </source>
</evidence>
<evidence type="ECO:0000256" key="5">
    <source>
        <dbReference type="SAM" id="MobiDB-lite"/>
    </source>
</evidence>
<evidence type="ECO:0000259" key="7">
    <source>
        <dbReference type="Pfam" id="PF21036"/>
    </source>
</evidence>
<dbReference type="Pfam" id="PF06722">
    <property type="entry name" value="EryCIII-like_C"/>
    <property type="match status" value="1"/>
</dbReference>
<dbReference type="Proteomes" id="UP001601627">
    <property type="component" value="Unassembled WGS sequence"/>
</dbReference>
<sequence length="415" mass="45195">MRVLFAGLPEKSHVFTMVPLAWALTAAGHEVLMANAPSLTDAVTGAGLVAAPVGTDHDLHREMAVARDSQDADVANWSRLGYGDVDHASLVERYSISVPYGFARYNDPILDDLVALARDWRPDLIIRDPIAYAGGIAARACGAAHARLLWCADVYGQARRTFVELARDMPEDRRADPLADWIDERGGAYGVRCDEELLNGRFTLDTLPESLRPAVGLTQLSMRYVPYNGAAVQWDWLREQPKRPRICVTLGRTNTEAYGGDYVDVADLLRALSRLDADIVAALVPEQAEQLDDLPANVRAVSGVALSTLLPTCSAVVHHGGWGTFSTALVNAVPQLALSTLVADQELRGRNLQDSGAGLFLHHSDADPDRVTDLTRRLLEDPSFTDAARRLRDESAAMPTPHAVVPELERLTAAR</sequence>
<evidence type="ECO:0000256" key="3">
    <source>
        <dbReference type="ARBA" id="ARBA00022679"/>
    </source>
</evidence>
<dbReference type="PANTHER" id="PTHR48050">
    <property type="entry name" value="STEROL 3-BETA-GLUCOSYLTRANSFERASE"/>
    <property type="match status" value="1"/>
</dbReference>
<dbReference type="InterPro" id="IPR050426">
    <property type="entry name" value="Glycosyltransferase_28"/>
</dbReference>
<gene>
    <name evidence="8" type="ORF">ACFVZC_37245</name>
</gene>
<evidence type="ECO:0000313" key="9">
    <source>
        <dbReference type="Proteomes" id="UP001601627"/>
    </source>
</evidence>
<organism evidence="8 9">
    <name type="scientific">Streptomyces marokkonensis</name>
    <dbReference type="NCBI Taxonomy" id="324855"/>
    <lineage>
        <taxon>Bacteria</taxon>
        <taxon>Bacillati</taxon>
        <taxon>Actinomycetota</taxon>
        <taxon>Actinomycetes</taxon>
        <taxon>Kitasatosporales</taxon>
        <taxon>Streptomycetaceae</taxon>
        <taxon>Streptomyces</taxon>
    </lineage>
</organism>
<dbReference type="Gene3D" id="3.40.50.2000">
    <property type="entry name" value="Glycogen Phosphorylase B"/>
    <property type="match status" value="2"/>
</dbReference>
<feature type="domain" description="Erythromycin biosynthesis protein CIII-like C-terminal" evidence="6">
    <location>
        <begin position="268"/>
        <end position="411"/>
    </location>
</feature>
<evidence type="ECO:0000256" key="2">
    <source>
        <dbReference type="ARBA" id="ARBA00022676"/>
    </source>
</evidence>
<keyword evidence="3" id="KW-0808">Transferase</keyword>
<feature type="domain" description="Erythromycin biosynthesis protein CIII-like N-terminal" evidence="7">
    <location>
        <begin position="22"/>
        <end position="251"/>
    </location>
</feature>
<comment type="similarity">
    <text evidence="1">Belongs to the glycosyltransferase 28 family.</text>
</comment>
<dbReference type="CDD" id="cd03784">
    <property type="entry name" value="GT1_Gtf-like"/>
    <property type="match status" value="1"/>
</dbReference>
<protein>
    <submittedName>
        <fullName evidence="8">Activator-dependent family glycosyltransferase</fullName>
    </submittedName>
</protein>
<dbReference type="Pfam" id="PF21036">
    <property type="entry name" value="EryCIII-like_N"/>
    <property type="match status" value="1"/>
</dbReference>
<dbReference type="InterPro" id="IPR002213">
    <property type="entry name" value="UDP_glucos_trans"/>
</dbReference>
<dbReference type="InterPro" id="IPR048284">
    <property type="entry name" value="EryCIII-like_N"/>
</dbReference>
<evidence type="ECO:0000313" key="8">
    <source>
        <dbReference type="EMBL" id="MFF1278953.1"/>
    </source>
</evidence>
<evidence type="ECO:0000259" key="6">
    <source>
        <dbReference type="Pfam" id="PF06722"/>
    </source>
</evidence>
<dbReference type="InterPro" id="IPR010610">
    <property type="entry name" value="EryCIII-like_C"/>
</dbReference>
<dbReference type="SUPFAM" id="SSF53756">
    <property type="entry name" value="UDP-Glycosyltransferase/glycogen phosphorylase"/>
    <property type="match status" value="1"/>
</dbReference>
<dbReference type="InterPro" id="IPR030953">
    <property type="entry name" value="Glycosyl_450act"/>
</dbReference>
<reference evidence="8 9" key="1">
    <citation type="submission" date="2024-09" db="EMBL/GenBank/DDBJ databases">
        <title>The Natural Products Discovery Center: Release of the First 8490 Sequenced Strains for Exploring Actinobacteria Biosynthetic Diversity.</title>
        <authorList>
            <person name="Kalkreuter E."/>
            <person name="Kautsar S.A."/>
            <person name="Yang D."/>
            <person name="Bader C.D."/>
            <person name="Teijaro C.N."/>
            <person name="Fluegel L."/>
            <person name="Davis C.M."/>
            <person name="Simpson J.R."/>
            <person name="Lauterbach L."/>
            <person name="Steele A.D."/>
            <person name="Gui C."/>
            <person name="Meng S."/>
            <person name="Li G."/>
            <person name="Viehrig K."/>
            <person name="Ye F."/>
            <person name="Su P."/>
            <person name="Kiefer A.F."/>
            <person name="Nichols A."/>
            <person name="Cepeda A.J."/>
            <person name="Yan W."/>
            <person name="Fan B."/>
            <person name="Jiang Y."/>
            <person name="Adhikari A."/>
            <person name="Zheng C.-J."/>
            <person name="Schuster L."/>
            <person name="Cowan T.M."/>
            <person name="Smanski M.J."/>
            <person name="Chevrette M.G."/>
            <person name="De Carvalho L.P.S."/>
            <person name="Shen B."/>
        </authorList>
    </citation>
    <scope>NUCLEOTIDE SEQUENCE [LARGE SCALE GENOMIC DNA]</scope>
    <source>
        <strain evidence="8 9">NPDC058328</strain>
    </source>
</reference>
<dbReference type="RefSeq" id="WP_388241857.1">
    <property type="nucleotide sequence ID" value="NZ_JBHVZQ010000078.1"/>
</dbReference>
<proteinExistence type="inferred from homology"/>
<feature type="region of interest" description="Disordered" evidence="5">
    <location>
        <begin position="392"/>
        <end position="415"/>
    </location>
</feature>
<keyword evidence="2" id="KW-0328">Glycosyltransferase</keyword>
<accession>A0ABW6QJP3</accession>
<keyword evidence="4" id="KW-0045">Antibiotic biosynthesis</keyword>
<dbReference type="NCBIfam" id="TIGR04516">
    <property type="entry name" value="glycosyl_450act"/>
    <property type="match status" value="1"/>
</dbReference>
<comment type="caution">
    <text evidence="8">The sequence shown here is derived from an EMBL/GenBank/DDBJ whole genome shotgun (WGS) entry which is preliminary data.</text>
</comment>